<evidence type="ECO:0000313" key="3">
    <source>
        <dbReference type="Proteomes" id="UP001140949"/>
    </source>
</evidence>
<accession>A0AAX6DWU3</accession>
<dbReference type="Proteomes" id="UP001140949">
    <property type="component" value="Unassembled WGS sequence"/>
</dbReference>
<dbReference type="EMBL" id="JANAVB010041419">
    <property type="protein sequence ID" value="KAJ6796175.1"/>
    <property type="molecule type" value="Genomic_DNA"/>
</dbReference>
<name>A0AAX6DWU3_IRIPA</name>
<evidence type="ECO:0000256" key="1">
    <source>
        <dbReference type="SAM" id="MobiDB-lite"/>
    </source>
</evidence>
<feature type="compositionally biased region" description="Basic and acidic residues" evidence="1">
    <location>
        <begin position="172"/>
        <end position="181"/>
    </location>
</feature>
<reference evidence="2" key="2">
    <citation type="submission" date="2023-04" db="EMBL/GenBank/DDBJ databases">
        <authorList>
            <person name="Bruccoleri R.E."/>
            <person name="Oakeley E.J."/>
            <person name="Faust A.-M."/>
            <person name="Dessus-Babus S."/>
            <person name="Altorfer M."/>
            <person name="Burckhardt D."/>
            <person name="Oertli M."/>
            <person name="Naumann U."/>
            <person name="Petersen F."/>
            <person name="Wong J."/>
        </authorList>
    </citation>
    <scope>NUCLEOTIDE SEQUENCE</scope>
    <source>
        <strain evidence="2">GSM-AAB239-AS_SAM_17_03QT</strain>
        <tissue evidence="2">Leaf</tissue>
    </source>
</reference>
<gene>
    <name evidence="2" type="ORF">M6B38_222295</name>
</gene>
<feature type="region of interest" description="Disordered" evidence="1">
    <location>
        <begin position="83"/>
        <end position="104"/>
    </location>
</feature>
<evidence type="ECO:0000313" key="2">
    <source>
        <dbReference type="EMBL" id="KAJ6796175.1"/>
    </source>
</evidence>
<sequence>MAYSNGGKSRFGFRFMSHETPNHLRTNEPGPWANSSNLTKSEALRGHVGKPVVMETERTVEEKGPYLVQETIYVVRPASPYSQSNGSIGRMSGSTEGSSKPVYSVPEVTNDRWARSGLSPAVGWQLRQGAALEKVTTDSDRVTEFLMTSVGPAQTRDRWGPSSWSEGNRVSETIDSREAAKKYGGYQV</sequence>
<organism evidence="2 3">
    <name type="scientific">Iris pallida</name>
    <name type="common">Sweet iris</name>
    <dbReference type="NCBI Taxonomy" id="29817"/>
    <lineage>
        <taxon>Eukaryota</taxon>
        <taxon>Viridiplantae</taxon>
        <taxon>Streptophyta</taxon>
        <taxon>Embryophyta</taxon>
        <taxon>Tracheophyta</taxon>
        <taxon>Spermatophyta</taxon>
        <taxon>Magnoliopsida</taxon>
        <taxon>Liliopsida</taxon>
        <taxon>Asparagales</taxon>
        <taxon>Iridaceae</taxon>
        <taxon>Iridoideae</taxon>
        <taxon>Irideae</taxon>
        <taxon>Iris</taxon>
    </lineage>
</organism>
<proteinExistence type="predicted"/>
<comment type="caution">
    <text evidence="2">The sequence shown here is derived from an EMBL/GenBank/DDBJ whole genome shotgun (WGS) entry which is preliminary data.</text>
</comment>
<dbReference type="AlphaFoldDB" id="A0AAX6DWU3"/>
<reference evidence="2" key="1">
    <citation type="journal article" date="2023" name="GigaByte">
        <title>Genome assembly of the bearded iris, Iris pallida Lam.</title>
        <authorList>
            <person name="Bruccoleri R.E."/>
            <person name="Oakeley E.J."/>
            <person name="Faust A.M.E."/>
            <person name="Altorfer M."/>
            <person name="Dessus-Babus S."/>
            <person name="Burckhardt D."/>
            <person name="Oertli M."/>
            <person name="Naumann U."/>
            <person name="Petersen F."/>
            <person name="Wong J."/>
        </authorList>
    </citation>
    <scope>NUCLEOTIDE SEQUENCE</scope>
    <source>
        <strain evidence="2">GSM-AAB239-AS_SAM_17_03QT</strain>
    </source>
</reference>
<feature type="compositionally biased region" description="Polar residues" evidence="1">
    <location>
        <begin position="83"/>
        <end position="98"/>
    </location>
</feature>
<keyword evidence="3" id="KW-1185">Reference proteome</keyword>
<protein>
    <submittedName>
        <fullName evidence="2">Uncharacterized protein</fullName>
    </submittedName>
</protein>
<feature type="region of interest" description="Disordered" evidence="1">
    <location>
        <begin position="153"/>
        <end position="188"/>
    </location>
</feature>
<feature type="compositionally biased region" description="Polar residues" evidence="1">
    <location>
        <begin position="162"/>
        <end position="171"/>
    </location>
</feature>